<dbReference type="AlphaFoldDB" id="A0A128EAD5"/>
<dbReference type="PRINTS" id="PR00344">
    <property type="entry name" value="BCTRLSENSOR"/>
</dbReference>
<evidence type="ECO:0000256" key="3">
    <source>
        <dbReference type="SAM" id="Phobius"/>
    </source>
</evidence>
<dbReference type="InterPro" id="IPR036097">
    <property type="entry name" value="HisK_dim/P_sf"/>
</dbReference>
<proteinExistence type="predicted"/>
<feature type="transmembrane region" description="Helical" evidence="3">
    <location>
        <begin position="336"/>
        <end position="354"/>
    </location>
</feature>
<dbReference type="Gene3D" id="1.10.287.130">
    <property type="match status" value="1"/>
</dbReference>
<dbReference type="Gene3D" id="3.30.565.10">
    <property type="entry name" value="Histidine kinase-like ATPase, C-terminal domain"/>
    <property type="match status" value="1"/>
</dbReference>
<dbReference type="RefSeq" id="WP_075493754.1">
    <property type="nucleotide sequence ID" value="NZ_CP053844.1"/>
</dbReference>
<dbReference type="SUPFAM" id="SSF47384">
    <property type="entry name" value="Homodimeric domain of signal transducing histidine kinase"/>
    <property type="match status" value="1"/>
</dbReference>
<feature type="domain" description="Histidine kinase" evidence="4">
    <location>
        <begin position="494"/>
        <end position="711"/>
    </location>
</feature>
<keyword evidence="3" id="KW-0812">Transmembrane</keyword>
<dbReference type="Pfam" id="PF02518">
    <property type="entry name" value="HATPase_c"/>
    <property type="match status" value="1"/>
</dbReference>
<dbReference type="InterPro" id="IPR004358">
    <property type="entry name" value="Sig_transdc_His_kin-like_C"/>
</dbReference>
<dbReference type="SMART" id="SM00387">
    <property type="entry name" value="HATPase_c"/>
    <property type="match status" value="1"/>
</dbReference>
<reference evidence="5 6" key="1">
    <citation type="submission" date="2016-02" db="EMBL/GenBank/DDBJ databases">
        <authorList>
            <consortium name="Pathogen Informatics"/>
        </authorList>
    </citation>
    <scope>NUCLEOTIDE SEQUENCE [LARGE SCALE GENOMIC DNA]</scope>
    <source>
        <strain evidence="5 6">RC20</strain>
    </source>
</reference>
<comment type="catalytic activity">
    <reaction evidence="1">
        <text>ATP + protein L-histidine = ADP + protein N-phospho-L-histidine.</text>
        <dbReference type="EC" id="2.7.13.3"/>
    </reaction>
</comment>
<dbReference type="Proteomes" id="UP000069632">
    <property type="component" value="Unassembled WGS sequence"/>
</dbReference>
<organism evidence="5 6">
    <name type="scientific">Campylobacter geochelonis</name>
    <dbReference type="NCBI Taxonomy" id="1780362"/>
    <lineage>
        <taxon>Bacteria</taxon>
        <taxon>Pseudomonadati</taxon>
        <taxon>Campylobacterota</taxon>
        <taxon>Epsilonproteobacteria</taxon>
        <taxon>Campylobacterales</taxon>
        <taxon>Campylobacteraceae</taxon>
        <taxon>Campylobacter</taxon>
    </lineage>
</organism>
<name>A0A128EAD5_9BACT</name>
<dbReference type="OrthoDB" id="5385971at2"/>
<keyword evidence="5" id="KW-0808">Transferase</keyword>
<evidence type="ECO:0000259" key="4">
    <source>
        <dbReference type="PROSITE" id="PS50109"/>
    </source>
</evidence>
<dbReference type="Gene3D" id="3.30.450.20">
    <property type="entry name" value="PAS domain"/>
    <property type="match status" value="1"/>
</dbReference>
<keyword evidence="3" id="KW-0472">Membrane</keyword>
<dbReference type="EMBL" id="FIZP01000001">
    <property type="protein sequence ID" value="CZE45966.1"/>
    <property type="molecule type" value="Genomic_DNA"/>
</dbReference>
<dbReference type="EC" id="2.7.13.3" evidence="2"/>
<keyword evidence="3" id="KW-1133">Transmembrane helix</keyword>
<accession>A0A128EAD5</accession>
<dbReference type="InterPro" id="IPR005467">
    <property type="entry name" value="His_kinase_dom"/>
</dbReference>
<dbReference type="PROSITE" id="PS50109">
    <property type="entry name" value="HIS_KIN"/>
    <property type="match status" value="1"/>
</dbReference>
<evidence type="ECO:0000313" key="5">
    <source>
        <dbReference type="EMBL" id="CZE45966.1"/>
    </source>
</evidence>
<dbReference type="PANTHER" id="PTHR43065">
    <property type="entry name" value="SENSOR HISTIDINE KINASE"/>
    <property type="match status" value="1"/>
</dbReference>
<evidence type="ECO:0000256" key="2">
    <source>
        <dbReference type="ARBA" id="ARBA00012438"/>
    </source>
</evidence>
<dbReference type="GO" id="GO:0000155">
    <property type="term" value="F:phosphorelay sensor kinase activity"/>
    <property type="evidence" value="ECO:0007669"/>
    <property type="project" value="InterPro"/>
</dbReference>
<evidence type="ECO:0000313" key="6">
    <source>
        <dbReference type="Proteomes" id="UP000069632"/>
    </source>
</evidence>
<keyword evidence="5" id="KW-0418">Kinase</keyword>
<dbReference type="SUPFAM" id="SSF55874">
    <property type="entry name" value="ATPase domain of HSP90 chaperone/DNA topoisomerase II/histidine kinase"/>
    <property type="match status" value="1"/>
</dbReference>
<keyword evidence="6" id="KW-1185">Reference proteome</keyword>
<evidence type="ECO:0000256" key="1">
    <source>
        <dbReference type="ARBA" id="ARBA00000085"/>
    </source>
</evidence>
<dbReference type="SUPFAM" id="SSF55785">
    <property type="entry name" value="PYP-like sensor domain (PAS domain)"/>
    <property type="match status" value="1"/>
</dbReference>
<dbReference type="InterPro" id="IPR035965">
    <property type="entry name" value="PAS-like_dom_sf"/>
</dbReference>
<gene>
    <name evidence="5" type="primary">kinD_1</name>
    <name evidence="5" type="ORF">ERS672216_00125</name>
</gene>
<sequence length="722" mass="83201">MKFVFLALFLPIFLFAQGKEILLLQSYNKGLKWSDDISLGVENELKSYKNIELTTEYMDSKKNDSKEYKEKISKLFLYKFKDRKYDVIIIADNFAVDFYNLNKDKLFAGSKVIFTGLDMDFLGVDLNQTIKDKIPIVLENKQVDTNVAFIISSVKNLKHLYIINDNSFDSRLINDKFKAIEQQNNIDISLNLNGNLQTLEKDIANLPKNSAILFGSLFVDDKMNYISYNTVNNLINSSKFPVFSLTDSHLGKGVVGGLLSTGYEQGSEAGKLALKYLNNQEVDYKTPVLANAKWEFDYNAIKKYNLEYINLPKNATILNAPKSFFEKNRVFIDRSFIASPFIFLILLFIIFYIVKKSQMQKKITDREKLIKTQLNNIKDMILWIRNDGLIITCNQAFCFFISKKKDLIIGKKIDQIIGELNEHIDMQKLFDRDFFEFEYNDKNYYVKNNILEYSNQKTNFLIITDVTAKRQIDLNKQFLIQQSKLSEIGEMLSSLAHQWKTPLVELSAVAHKMQYYNQSKKLTSSDMEQFFDTIMKQIIFMSETVDAIRNFVKPSTKTTLFDIDLGIKEILSIIHPSLEHNFIKVEYKNILDSDIYIYGYANEFKQVILNIINNAKDAIVEKNDKKGSGKIKISLNQIDESVKIKIEDNGVGLSKDSANSIFQPYFTTKKDGLGIGLYMAKFIVENKMDGKLNVYALENGVKFIITLPKPTHAELNDEDTFA</sequence>
<dbReference type="InterPro" id="IPR003594">
    <property type="entry name" value="HATPase_dom"/>
</dbReference>
<protein>
    <recommendedName>
        <fullName evidence="2">histidine kinase</fullName>
        <ecNumber evidence="2">2.7.13.3</ecNumber>
    </recommendedName>
</protein>
<dbReference type="InterPro" id="IPR036890">
    <property type="entry name" value="HATPase_C_sf"/>
</dbReference>